<evidence type="ECO:0000256" key="1">
    <source>
        <dbReference type="SAM" id="Coils"/>
    </source>
</evidence>
<keyword evidence="1" id="KW-0175">Coiled coil</keyword>
<name>J9DI38_EDHAE</name>
<protein>
    <submittedName>
        <fullName evidence="2">Uncharacterized protein</fullName>
    </submittedName>
</protein>
<dbReference type="AlphaFoldDB" id="J9DI38"/>
<gene>
    <name evidence="2" type="ORF">EDEG_03273</name>
</gene>
<dbReference type="Proteomes" id="UP000003163">
    <property type="component" value="Unassembled WGS sequence"/>
</dbReference>
<dbReference type="HOGENOM" id="CLU_1981578_0_0_1"/>
<accession>J9DI38</accession>
<reference evidence="3" key="2">
    <citation type="submission" date="2015-07" db="EMBL/GenBank/DDBJ databases">
        <title>Contrasting host-pathogen interactions and genome evolution in two generalist and specialist microsporidian pathogens of mosquitoes.</title>
        <authorList>
            <consortium name="The Broad Institute Genomics Platform"/>
            <consortium name="The Broad Institute Genome Sequencing Center for Infectious Disease"/>
            <person name="Cuomo C.A."/>
            <person name="Sanscrainte N.D."/>
            <person name="Goldberg J.M."/>
            <person name="Heiman D."/>
            <person name="Young S."/>
            <person name="Zeng Q."/>
            <person name="Becnel J.J."/>
            <person name="Birren B.W."/>
        </authorList>
    </citation>
    <scope>NUCLEOTIDE SEQUENCE [LARGE SCALE GENOMIC DNA]</scope>
    <source>
        <strain evidence="3">USNM 41457</strain>
    </source>
</reference>
<evidence type="ECO:0000313" key="3">
    <source>
        <dbReference type="Proteomes" id="UP000003163"/>
    </source>
</evidence>
<organism evidence="2 3">
    <name type="scientific">Edhazardia aedis (strain USNM 41457)</name>
    <name type="common">Microsporidian parasite</name>
    <dbReference type="NCBI Taxonomy" id="1003232"/>
    <lineage>
        <taxon>Eukaryota</taxon>
        <taxon>Fungi</taxon>
        <taxon>Fungi incertae sedis</taxon>
        <taxon>Microsporidia</taxon>
        <taxon>Edhazardia</taxon>
    </lineage>
</organism>
<reference evidence="2 3" key="1">
    <citation type="submission" date="2011-08" db="EMBL/GenBank/DDBJ databases">
        <authorList>
            <person name="Liu Z.J."/>
            <person name="Shi F.L."/>
            <person name="Lu J.Q."/>
            <person name="Li M."/>
            <person name="Wang Z.L."/>
        </authorList>
    </citation>
    <scope>NUCLEOTIDE SEQUENCE [LARGE SCALE GENOMIC DNA]</scope>
    <source>
        <strain evidence="2 3">USNM 41457</strain>
    </source>
</reference>
<comment type="caution">
    <text evidence="2">The sequence shown here is derived from an EMBL/GenBank/DDBJ whole genome shotgun (WGS) entry which is preliminary data.</text>
</comment>
<keyword evidence="3" id="KW-1185">Reference proteome</keyword>
<evidence type="ECO:0000313" key="2">
    <source>
        <dbReference type="EMBL" id="EJW02290.1"/>
    </source>
</evidence>
<dbReference type="InParanoid" id="J9DI38"/>
<dbReference type="VEuPathDB" id="MicrosporidiaDB:EDEG_03273"/>
<sequence length="126" mass="14906">MNNKFLEAILRSYTKLLDESAEIKSSLKQFEKTLKNLSKKSKKEAENEKPDKCSNCEFFKKHFLMNYGCNSYKNSPFKHSECIKENCSQFFSDSCKEISKIYQNNLENKKSQKFQKEPFEPSEIFL</sequence>
<feature type="coiled-coil region" evidence="1">
    <location>
        <begin position="20"/>
        <end position="47"/>
    </location>
</feature>
<proteinExistence type="predicted"/>
<dbReference type="EMBL" id="AFBI03000079">
    <property type="protein sequence ID" value="EJW02290.1"/>
    <property type="molecule type" value="Genomic_DNA"/>
</dbReference>